<dbReference type="EMBL" id="GBRH01184544">
    <property type="protein sequence ID" value="JAE13352.1"/>
    <property type="molecule type" value="Transcribed_RNA"/>
</dbReference>
<reference evidence="2" key="1">
    <citation type="submission" date="2014-09" db="EMBL/GenBank/DDBJ databases">
        <authorList>
            <person name="Magalhaes I.L.F."/>
            <person name="Oliveira U."/>
            <person name="Santos F.R."/>
            <person name="Vidigal T.H.D.A."/>
            <person name="Brescovit A.D."/>
            <person name="Santos A.J."/>
        </authorList>
    </citation>
    <scope>NUCLEOTIDE SEQUENCE</scope>
    <source>
        <tissue evidence="2">Shoot tissue taken approximately 20 cm above the soil surface</tissue>
    </source>
</reference>
<protein>
    <submittedName>
        <fullName evidence="2">YGGT family protein</fullName>
    </submittedName>
</protein>
<evidence type="ECO:0000256" key="1">
    <source>
        <dbReference type="SAM" id="MobiDB-lite"/>
    </source>
</evidence>
<proteinExistence type="predicted"/>
<dbReference type="AlphaFoldDB" id="A0A0A9FLX2"/>
<feature type="compositionally biased region" description="Polar residues" evidence="1">
    <location>
        <begin position="1"/>
        <end position="24"/>
    </location>
</feature>
<feature type="compositionally biased region" description="Low complexity" evidence="1">
    <location>
        <begin position="50"/>
        <end position="64"/>
    </location>
</feature>
<reference evidence="2" key="2">
    <citation type="journal article" date="2015" name="Data Brief">
        <title>Shoot transcriptome of the giant reed, Arundo donax.</title>
        <authorList>
            <person name="Barrero R.A."/>
            <person name="Guerrero F.D."/>
            <person name="Moolhuijzen P."/>
            <person name="Goolsby J.A."/>
            <person name="Tidwell J."/>
            <person name="Bellgard S.E."/>
            <person name="Bellgard M.I."/>
        </authorList>
    </citation>
    <scope>NUCLEOTIDE SEQUENCE</scope>
    <source>
        <tissue evidence="2">Shoot tissue taken approximately 20 cm above the soil surface</tissue>
    </source>
</reference>
<feature type="region of interest" description="Disordered" evidence="1">
    <location>
        <begin position="50"/>
        <end position="82"/>
    </location>
</feature>
<organism evidence="2">
    <name type="scientific">Arundo donax</name>
    <name type="common">Giant reed</name>
    <name type="synonym">Donax arundinaceus</name>
    <dbReference type="NCBI Taxonomy" id="35708"/>
    <lineage>
        <taxon>Eukaryota</taxon>
        <taxon>Viridiplantae</taxon>
        <taxon>Streptophyta</taxon>
        <taxon>Embryophyta</taxon>
        <taxon>Tracheophyta</taxon>
        <taxon>Spermatophyta</taxon>
        <taxon>Magnoliopsida</taxon>
        <taxon>Liliopsida</taxon>
        <taxon>Poales</taxon>
        <taxon>Poaceae</taxon>
        <taxon>PACMAD clade</taxon>
        <taxon>Arundinoideae</taxon>
        <taxon>Arundineae</taxon>
        <taxon>Arundo</taxon>
    </lineage>
</organism>
<feature type="region of interest" description="Disordered" evidence="1">
    <location>
        <begin position="1"/>
        <end position="25"/>
    </location>
</feature>
<evidence type="ECO:0000313" key="2">
    <source>
        <dbReference type="EMBL" id="JAE13352.1"/>
    </source>
</evidence>
<sequence>MPFDTTTAATEFPSTAAKQCSPDSSVARRAATTRLLFWAKAERWERTAKSGFRSGWAAAAAATSSKRRARGARSGEGQARGR</sequence>
<name>A0A0A9FLX2_ARUDO</name>
<accession>A0A0A9FLX2</accession>